<accession>A0ABW5RLU8</accession>
<evidence type="ECO:0000256" key="5">
    <source>
        <dbReference type="ARBA" id="ARBA00023194"/>
    </source>
</evidence>
<dbReference type="Pfam" id="PF00501">
    <property type="entry name" value="AMP-binding"/>
    <property type="match status" value="2"/>
</dbReference>
<dbReference type="CDD" id="cd19531">
    <property type="entry name" value="LCL_NRPS-like"/>
    <property type="match status" value="2"/>
</dbReference>
<evidence type="ECO:0000259" key="6">
    <source>
        <dbReference type="PROSITE" id="PS50075"/>
    </source>
</evidence>
<evidence type="ECO:0000256" key="3">
    <source>
        <dbReference type="ARBA" id="ARBA00022450"/>
    </source>
</evidence>
<dbReference type="SMART" id="SM00823">
    <property type="entry name" value="PKS_PP"/>
    <property type="match status" value="2"/>
</dbReference>
<dbReference type="RefSeq" id="WP_377932054.1">
    <property type="nucleotide sequence ID" value="NZ_JBHUMF010000002.1"/>
</dbReference>
<feature type="domain" description="Carrier" evidence="6">
    <location>
        <begin position="990"/>
        <end position="1065"/>
    </location>
</feature>
<dbReference type="Gene3D" id="2.30.38.10">
    <property type="entry name" value="Luciferase, Domain 3"/>
    <property type="match status" value="2"/>
</dbReference>
<organism evidence="7 8">
    <name type="scientific">Bacillus seohaeanensis</name>
    <dbReference type="NCBI Taxonomy" id="284580"/>
    <lineage>
        <taxon>Bacteria</taxon>
        <taxon>Bacillati</taxon>
        <taxon>Bacillota</taxon>
        <taxon>Bacilli</taxon>
        <taxon>Bacillales</taxon>
        <taxon>Bacillaceae</taxon>
        <taxon>Bacillus</taxon>
    </lineage>
</organism>
<evidence type="ECO:0000313" key="7">
    <source>
        <dbReference type="EMBL" id="MFD2679427.1"/>
    </source>
</evidence>
<dbReference type="InterPro" id="IPR045851">
    <property type="entry name" value="AMP-bd_C_sf"/>
</dbReference>
<dbReference type="InterPro" id="IPR023213">
    <property type="entry name" value="CAT-like_dom_sf"/>
</dbReference>
<proteinExistence type="inferred from homology"/>
<dbReference type="SUPFAM" id="SSF47336">
    <property type="entry name" value="ACP-like"/>
    <property type="match status" value="2"/>
</dbReference>
<sequence length="2141" mass="245551">MNGNQLLKDEVTTKETETLLEAPMSYSQKRLWFLQSYDVDLNAYNISFSFNMYGELNISKFEESLEVIIQRHEIFRTFFKQEGSDYKQVVYPLKKLNFELVELESLDGESEEEKIQQFMDELQDNTFDLTSKNLYHFYLLRINDQQYRFFVNIHHMIFDRWSFNKFMYELVEIYRAKLQSTKIELPDLEIQYSDYSYWQQSWLEEGNADDQLQYWSTKLGGKLPVLELPTDYPRPPKQTFNGSSVKVEIPEELCIKLRKWCQEENVTPNMALLAAYKVLLYRYTGEHDILIGTPIAGRNQEEIEDLIGFFVNTLVIRTDLSQNPSFIDYLNQVKDVCLEAYSNQDIPFEHLVEKLNPERSSSAAPIFQVMFSLQNKIETNIKMEDVAIELLENENKTSKFDLSLIMHEKGASFVGELQYNTDLFKKSTVQRMGQHFLNLVTAVIEEPSKSIADFPILTSEENELFQQVNSSEPNQLDGSIKQLFEMQVKNNPHAIALEHEETQLSYSELNSKANQLAHYLMKLGVNKQKPVVVCLERTPDLMIAILGVLKAGSFYLPLDPTLPANRIKDILEDSSPNAIITEVSHKDKLWGDQNNVICLSDIKEAVKKEEKSNPNIKSEKLDLAYITYTSGSTGKPKGVAIQNKGVIRLVKDTNYIDIKPESNIAQILSISFDVTSFEIWGALLNGAKLIMADKDTILSPQKFSNWLKSKQITTLAIPAALFNKVAQEAPTAFSDVENVLVGGEACSPKWVGQVLNHGAPKRLLNSYGPSENTAITLNYVMNKVCRHLTEKESDTIPIGKPINNTEVYVLDKQLNRVPIGVPGELYIGGDGLAAGYWNRPDLTKEKFIEHPFSQVEEAKLYKTGDIVKFLDDGNLDFIGRADHQVKLRGFRIELGDIEESIRQNPKVKDAVLLLKENGDGDKKLISYYTTDGSLLKSELRKELSDKLPDYMIPSIFIELDNLPLTSNGKVDRQSLPKPTEKDFEMGEYVAPRNAVEEMLTNIWQEVLSLERIGIHDSFFEIGGHSLLATQVISRVADTVGKQIPLRLIFEFPTISEMSSELMKSDQTEDKEPITVKKNKDQKYPLSFSQKRLWFLNQMDSENGSYNIPFAFRISGNLHYGNFEKSLNAVLNRHDSLRTIFKAENGEPYQIIQNQVDNYYTIINLENESEVEQFQELTNLISEKSWEPFELSKGPLFRAYLIKMSETDHTLLFVIHHIIFDGWSADILLKEINDHYLLLQQEKETTLSNLDIQYSDYSQWQKELMAGENVNHQLNYWRKKLAGELPILELPIDYPRPPEQTSNGKSITLTIPEDLALQLRSFSQQENATLYMTLLSAFKVLLYRYTGQKDILVGTPVAGRNQKELESLIGFFVNTVVIRTELGESPTFLELLKQVRENCLEAYSHQDVPFEKLVEELQPERNLTHSPIFQVMFSHHSMDESEQFLLGNQFVSLEIENKVSKFDLSLNVSDNQRSIMLELQYNTDLFRENTIQQFSTHLVNLLAGIVKNPDTSIYQLPILDEAEFENYVNERADAIEDKSIEYFYDRIDQTARLTPDKEAISFEGESITYRELSQYSDQVANFLVKKGYETQSTIGVCMNKNLTVIPIIIGIMKAGHVFVPLDPQHPNDRIHYIVNNVSLKAIFTEDKWMSKLNTSVDLLSVDSIWGDILSQSSQPSEYDRNPEHLAYIIFTSGTTGKPKGVTITNRNLAKSFPSYLDAYKTSELSNFIQLASIAFDVFIQDMLRALCSGGRLILCSKDTIIHPEELYRVLADEKIDFAEFVPALLKHLVTYMKDTGKVLKDLKVVVSGADTWYVKDFEEIKKFFNRNVNFINSYGVTEATIDNTYFVLNDETKLTTEIVPIGKPFPHVNIYLFDEHMQFVPQGVAGEMYIGGSAVASGYYNRQDLTSERFVINPFNKNERLYKTGDLARYLSDGNLEFIGRKDNQVKVRGYRVETSEIEASIRKFPDVKEVVVTVKEIKDEKHLVAYIISDNHIENKELIDFLKKALPPYMVPYKIEVVDTFPLNANGKIDYKALPIPKLVEADDKQNEPRTLVEKNVARIWKEVLNLKKISVKDNFFELGGHSLIATQVISRLQRKFKVKIPLKVLFEMSTVEEIANYIEIEIYKKLEMMSEDEAENLLIK</sequence>
<keyword evidence="3" id="KW-0596">Phosphopantetheine</keyword>
<name>A0ABW5RLU8_9BACI</name>
<dbReference type="InterPro" id="IPR006162">
    <property type="entry name" value="Ppantetheine_attach_site"/>
</dbReference>
<keyword evidence="8" id="KW-1185">Reference proteome</keyword>
<dbReference type="InterPro" id="IPR036736">
    <property type="entry name" value="ACP-like_sf"/>
</dbReference>
<dbReference type="InterPro" id="IPR010071">
    <property type="entry name" value="AA_adenyl_dom"/>
</dbReference>
<dbReference type="Gene3D" id="3.40.50.980">
    <property type="match status" value="4"/>
</dbReference>
<reference evidence="8" key="1">
    <citation type="journal article" date="2019" name="Int. J. Syst. Evol. Microbiol.">
        <title>The Global Catalogue of Microorganisms (GCM) 10K type strain sequencing project: providing services to taxonomists for standard genome sequencing and annotation.</title>
        <authorList>
            <consortium name="The Broad Institute Genomics Platform"/>
            <consortium name="The Broad Institute Genome Sequencing Center for Infectious Disease"/>
            <person name="Wu L."/>
            <person name="Ma J."/>
        </authorList>
    </citation>
    <scope>NUCLEOTIDE SEQUENCE [LARGE SCALE GENOMIC DNA]</scope>
    <source>
        <strain evidence="8">KCTC 3913</strain>
    </source>
</reference>
<evidence type="ECO:0000313" key="8">
    <source>
        <dbReference type="Proteomes" id="UP001597506"/>
    </source>
</evidence>
<dbReference type="PANTHER" id="PTHR45527">
    <property type="entry name" value="NONRIBOSOMAL PEPTIDE SYNTHETASE"/>
    <property type="match status" value="1"/>
</dbReference>
<dbReference type="NCBIfam" id="TIGR01733">
    <property type="entry name" value="AA-adenyl-dom"/>
    <property type="match status" value="2"/>
</dbReference>
<dbReference type="Pfam" id="PF00668">
    <property type="entry name" value="Condensation"/>
    <property type="match status" value="2"/>
</dbReference>
<dbReference type="PROSITE" id="PS00012">
    <property type="entry name" value="PHOSPHOPANTETHEINE"/>
    <property type="match status" value="2"/>
</dbReference>
<dbReference type="NCBIfam" id="NF003417">
    <property type="entry name" value="PRK04813.1"/>
    <property type="match status" value="2"/>
</dbReference>
<dbReference type="Gene3D" id="3.30.300.30">
    <property type="match status" value="2"/>
</dbReference>
<dbReference type="Gene3D" id="1.10.1200.10">
    <property type="entry name" value="ACP-like"/>
    <property type="match status" value="2"/>
</dbReference>
<dbReference type="InterPro" id="IPR020806">
    <property type="entry name" value="PKS_PP-bd"/>
</dbReference>
<comment type="similarity">
    <text evidence="2">Belongs to the ATP-dependent AMP-binding enzyme family.</text>
</comment>
<dbReference type="SUPFAM" id="SSF52777">
    <property type="entry name" value="CoA-dependent acyltransferases"/>
    <property type="match status" value="4"/>
</dbReference>
<keyword evidence="5" id="KW-0045">Antibiotic biosynthesis</keyword>
<dbReference type="Gene3D" id="3.30.559.10">
    <property type="entry name" value="Chloramphenicol acetyltransferase-like domain"/>
    <property type="match status" value="2"/>
</dbReference>
<evidence type="ECO:0000256" key="2">
    <source>
        <dbReference type="ARBA" id="ARBA00006432"/>
    </source>
</evidence>
<dbReference type="Gene3D" id="3.30.559.30">
    <property type="entry name" value="Nonribosomal peptide synthetase, condensation domain"/>
    <property type="match status" value="2"/>
</dbReference>
<keyword evidence="4" id="KW-0597">Phosphoprotein</keyword>
<dbReference type="InterPro" id="IPR025110">
    <property type="entry name" value="AMP-bd_C"/>
</dbReference>
<dbReference type="InterPro" id="IPR009081">
    <property type="entry name" value="PP-bd_ACP"/>
</dbReference>
<dbReference type="PROSITE" id="PS00455">
    <property type="entry name" value="AMP_BINDING"/>
    <property type="match status" value="2"/>
</dbReference>
<comment type="caution">
    <text evidence="7">The sequence shown here is derived from an EMBL/GenBank/DDBJ whole genome shotgun (WGS) entry which is preliminary data.</text>
</comment>
<dbReference type="Proteomes" id="UP001597506">
    <property type="component" value="Unassembled WGS sequence"/>
</dbReference>
<feature type="domain" description="Carrier" evidence="6">
    <location>
        <begin position="2048"/>
        <end position="2123"/>
    </location>
</feature>
<dbReference type="SUPFAM" id="SSF56801">
    <property type="entry name" value="Acetyl-CoA synthetase-like"/>
    <property type="match status" value="2"/>
</dbReference>
<dbReference type="CDD" id="cd05930">
    <property type="entry name" value="A_NRPS"/>
    <property type="match status" value="1"/>
</dbReference>
<dbReference type="InterPro" id="IPR020845">
    <property type="entry name" value="AMP-binding_CS"/>
</dbReference>
<dbReference type="PROSITE" id="PS50075">
    <property type="entry name" value="CARRIER"/>
    <property type="match status" value="2"/>
</dbReference>
<dbReference type="PANTHER" id="PTHR45527:SF1">
    <property type="entry name" value="FATTY ACID SYNTHASE"/>
    <property type="match status" value="1"/>
</dbReference>
<protein>
    <submittedName>
        <fullName evidence="7">Amino acid adenylation domain-containing protein</fullName>
    </submittedName>
</protein>
<comment type="cofactor">
    <cofactor evidence="1">
        <name>pantetheine 4'-phosphate</name>
        <dbReference type="ChEBI" id="CHEBI:47942"/>
    </cofactor>
</comment>
<evidence type="ECO:0000256" key="1">
    <source>
        <dbReference type="ARBA" id="ARBA00001957"/>
    </source>
</evidence>
<evidence type="ECO:0000256" key="4">
    <source>
        <dbReference type="ARBA" id="ARBA00022553"/>
    </source>
</evidence>
<dbReference type="EMBL" id="JBHUMF010000002">
    <property type="protein sequence ID" value="MFD2679427.1"/>
    <property type="molecule type" value="Genomic_DNA"/>
</dbReference>
<dbReference type="InterPro" id="IPR001242">
    <property type="entry name" value="Condensation_dom"/>
</dbReference>
<dbReference type="CDD" id="cd12117">
    <property type="entry name" value="A_NRPS_Srf_like"/>
    <property type="match status" value="1"/>
</dbReference>
<dbReference type="Pfam" id="PF13193">
    <property type="entry name" value="AMP-binding_C"/>
    <property type="match status" value="1"/>
</dbReference>
<gene>
    <name evidence="7" type="ORF">ACFSUL_01550</name>
</gene>
<dbReference type="InterPro" id="IPR000873">
    <property type="entry name" value="AMP-dep_synth/lig_dom"/>
</dbReference>
<dbReference type="Pfam" id="PF00550">
    <property type="entry name" value="PP-binding"/>
    <property type="match status" value="2"/>
</dbReference>